<dbReference type="PANTHER" id="PTHR46268:SF6">
    <property type="entry name" value="UNIVERSAL STRESS PROTEIN UP12"/>
    <property type="match status" value="1"/>
</dbReference>
<protein>
    <submittedName>
        <fullName evidence="3">Nucleotide-binding universal stress protein, UspA family</fullName>
    </submittedName>
</protein>
<dbReference type="CDD" id="cd00293">
    <property type="entry name" value="USP-like"/>
    <property type="match status" value="1"/>
</dbReference>
<dbReference type="Gene3D" id="3.40.50.620">
    <property type="entry name" value="HUPs"/>
    <property type="match status" value="2"/>
</dbReference>
<gene>
    <name evidence="3" type="ORF">SAMN04488008_101203</name>
</gene>
<dbReference type="AlphaFoldDB" id="A0A1H7FRT5"/>
<name>A0A1H7FRT5_9FLAO</name>
<dbReference type="OrthoDB" id="9788959at2"/>
<evidence type="ECO:0000259" key="2">
    <source>
        <dbReference type="Pfam" id="PF00582"/>
    </source>
</evidence>
<comment type="similarity">
    <text evidence="1">Belongs to the universal stress protein A family.</text>
</comment>
<feature type="domain" description="UspA" evidence="2">
    <location>
        <begin position="1"/>
        <end position="139"/>
    </location>
</feature>
<dbReference type="InterPro" id="IPR006016">
    <property type="entry name" value="UspA"/>
</dbReference>
<evidence type="ECO:0000313" key="4">
    <source>
        <dbReference type="Proteomes" id="UP000198990"/>
    </source>
</evidence>
<dbReference type="PANTHER" id="PTHR46268">
    <property type="entry name" value="STRESS RESPONSE PROTEIN NHAX"/>
    <property type="match status" value="1"/>
</dbReference>
<dbReference type="SUPFAM" id="SSF52402">
    <property type="entry name" value="Adenine nucleotide alpha hydrolases-like"/>
    <property type="match status" value="2"/>
</dbReference>
<evidence type="ECO:0000256" key="1">
    <source>
        <dbReference type="ARBA" id="ARBA00008791"/>
    </source>
</evidence>
<accession>A0A1H7FRT5</accession>
<evidence type="ECO:0000313" key="3">
    <source>
        <dbReference type="EMBL" id="SEK28669.1"/>
    </source>
</evidence>
<sequence length="280" mass="31950">MKKIVLTTDFSENAWNAIFTALKIYADVDCHFYLLHAYEPSTLNLLGTKSQQRLGVIYDSLSKHSEQELEEMLRYFEINHKNPKHKFTTVSKSETLEEAVKNIVRQNDIDVLMMGTQGATGAKEVFLGSNTVKVLKTVKNIPIFAIPGGFNFQKLQTIIFATDFTKPFKKNELNTIIELAKLWKAQIEIVHVAIEFNLNDTQNTNKTTLKERFAGLDYQFKNVPFEINISHSIDAYAGNIDSSILSIIRHQHTFWEKIIGEAVIKKIAFHSSIPVIFLPQ</sequence>
<dbReference type="EMBL" id="FNZN01000001">
    <property type="protein sequence ID" value="SEK28669.1"/>
    <property type="molecule type" value="Genomic_DNA"/>
</dbReference>
<proteinExistence type="inferred from homology"/>
<dbReference type="InterPro" id="IPR014729">
    <property type="entry name" value="Rossmann-like_a/b/a_fold"/>
</dbReference>
<dbReference type="STRING" id="228957.SAMN04488008_101203"/>
<dbReference type="Pfam" id="PF00582">
    <property type="entry name" value="Usp"/>
    <property type="match status" value="1"/>
</dbReference>
<keyword evidence="4" id="KW-1185">Reference proteome</keyword>
<dbReference type="Proteomes" id="UP000198990">
    <property type="component" value="Unassembled WGS sequence"/>
</dbReference>
<organism evidence="3 4">
    <name type="scientific">Maribacter orientalis</name>
    <dbReference type="NCBI Taxonomy" id="228957"/>
    <lineage>
        <taxon>Bacteria</taxon>
        <taxon>Pseudomonadati</taxon>
        <taxon>Bacteroidota</taxon>
        <taxon>Flavobacteriia</taxon>
        <taxon>Flavobacteriales</taxon>
        <taxon>Flavobacteriaceae</taxon>
        <taxon>Maribacter</taxon>
    </lineage>
</organism>
<reference evidence="4" key="1">
    <citation type="submission" date="2016-10" db="EMBL/GenBank/DDBJ databases">
        <authorList>
            <person name="Varghese N."/>
            <person name="Submissions S."/>
        </authorList>
    </citation>
    <scope>NUCLEOTIDE SEQUENCE [LARGE SCALE GENOMIC DNA]</scope>
    <source>
        <strain evidence="4">DSM 16471</strain>
    </source>
</reference>
<dbReference type="RefSeq" id="WP_091618854.1">
    <property type="nucleotide sequence ID" value="NZ_FNZN01000001.1"/>
</dbReference>